<dbReference type="Gene3D" id="1.10.630.10">
    <property type="entry name" value="Cytochrome P450"/>
    <property type="match status" value="1"/>
</dbReference>
<keyword evidence="1 6" id="KW-0349">Heme</keyword>
<dbReference type="InterPro" id="IPR036396">
    <property type="entry name" value="Cyt_P450_sf"/>
</dbReference>
<dbReference type="AlphaFoldDB" id="A0A0R0GB80"/>
<keyword evidence="4 6" id="KW-0408">Iron</keyword>
<evidence type="ECO:0000256" key="6">
    <source>
        <dbReference type="RuleBase" id="RU000461"/>
    </source>
</evidence>
<dbReference type="OMA" id="PERCNNV"/>
<dbReference type="GO" id="GO:0016705">
    <property type="term" value="F:oxidoreductase activity, acting on paired donors, with incorporation or reduction of molecular oxygen"/>
    <property type="evidence" value="ECO:0007669"/>
    <property type="project" value="InterPro"/>
</dbReference>
<organism evidence="8">
    <name type="scientific">Glycine max</name>
    <name type="common">Soybean</name>
    <name type="synonym">Glycine hispida</name>
    <dbReference type="NCBI Taxonomy" id="3847"/>
    <lineage>
        <taxon>Eukaryota</taxon>
        <taxon>Viridiplantae</taxon>
        <taxon>Streptophyta</taxon>
        <taxon>Embryophyta</taxon>
        <taxon>Tracheophyta</taxon>
        <taxon>Spermatophyta</taxon>
        <taxon>Magnoliopsida</taxon>
        <taxon>eudicotyledons</taxon>
        <taxon>Gunneridae</taxon>
        <taxon>Pentapetalae</taxon>
        <taxon>rosids</taxon>
        <taxon>fabids</taxon>
        <taxon>Fabales</taxon>
        <taxon>Fabaceae</taxon>
        <taxon>Papilionoideae</taxon>
        <taxon>50 kb inversion clade</taxon>
        <taxon>NPAAA clade</taxon>
        <taxon>indigoferoid/millettioid clade</taxon>
        <taxon>Phaseoleae</taxon>
        <taxon>Glycine</taxon>
        <taxon>Glycine subgen. Soja</taxon>
    </lineage>
</organism>
<dbReference type="InParanoid" id="A0A0R0GB80"/>
<evidence type="ECO:0008006" key="11">
    <source>
        <dbReference type="Google" id="ProtNLM"/>
    </source>
</evidence>
<dbReference type="PANTHER" id="PTHR47947">
    <property type="entry name" value="CYTOCHROME P450 82C3-RELATED"/>
    <property type="match status" value="1"/>
</dbReference>
<dbReference type="InterPro" id="IPR001128">
    <property type="entry name" value="Cyt_P450"/>
</dbReference>
<evidence type="ECO:0000313" key="10">
    <source>
        <dbReference type="Proteomes" id="UP000008827"/>
    </source>
</evidence>
<dbReference type="PROSITE" id="PS00086">
    <property type="entry name" value="CYTOCHROME_P450"/>
    <property type="match status" value="1"/>
</dbReference>
<protein>
    <recommendedName>
        <fullName evidence="11">Cytochrome P450</fullName>
    </recommendedName>
</protein>
<gene>
    <name evidence="8" type="ORF">GLYMA_15G156300</name>
</gene>
<dbReference type="Proteomes" id="UP000008827">
    <property type="component" value="Chromosome 15"/>
</dbReference>
<feature type="region of interest" description="Disordered" evidence="7">
    <location>
        <begin position="199"/>
        <end position="234"/>
    </location>
</feature>
<evidence type="ECO:0000313" key="9">
    <source>
        <dbReference type="EnsemblPlants" id="KRH12165"/>
    </source>
</evidence>
<reference evidence="9" key="2">
    <citation type="submission" date="2018-02" db="UniProtKB">
        <authorList>
            <consortium name="EnsemblPlants"/>
        </authorList>
    </citation>
    <scope>IDENTIFICATION</scope>
    <source>
        <strain evidence="9">Williams 82</strain>
    </source>
</reference>
<dbReference type="EnsemblPlants" id="KRH12165">
    <property type="protein sequence ID" value="KRH12165"/>
    <property type="gene ID" value="GLYMA_15G156300"/>
</dbReference>
<reference evidence="8 9" key="1">
    <citation type="journal article" date="2010" name="Nature">
        <title>Genome sequence of the palaeopolyploid soybean.</title>
        <authorList>
            <person name="Schmutz J."/>
            <person name="Cannon S.B."/>
            <person name="Schlueter J."/>
            <person name="Ma J."/>
            <person name="Mitros T."/>
            <person name="Nelson W."/>
            <person name="Hyten D.L."/>
            <person name="Song Q."/>
            <person name="Thelen J.J."/>
            <person name="Cheng J."/>
            <person name="Xu D."/>
            <person name="Hellsten U."/>
            <person name="May G.D."/>
            <person name="Yu Y."/>
            <person name="Sakurai T."/>
            <person name="Umezawa T."/>
            <person name="Bhattacharyya M.K."/>
            <person name="Sandhu D."/>
            <person name="Valliyodan B."/>
            <person name="Lindquist E."/>
            <person name="Peto M."/>
            <person name="Grant D."/>
            <person name="Shu S."/>
            <person name="Goodstein D."/>
            <person name="Barry K."/>
            <person name="Futrell-Griggs M."/>
            <person name="Abernathy B."/>
            <person name="Du J."/>
            <person name="Tian Z."/>
            <person name="Zhu L."/>
            <person name="Gill N."/>
            <person name="Joshi T."/>
            <person name="Libault M."/>
            <person name="Sethuraman A."/>
            <person name="Zhang X.-C."/>
            <person name="Shinozaki K."/>
            <person name="Nguyen H.T."/>
            <person name="Wing R.A."/>
            <person name="Cregan P."/>
            <person name="Specht J."/>
            <person name="Grimwood J."/>
            <person name="Rokhsar D."/>
            <person name="Stacey G."/>
            <person name="Shoemaker R.C."/>
            <person name="Jackson S.A."/>
        </authorList>
    </citation>
    <scope>NUCLEOTIDE SEQUENCE</scope>
    <source>
        <strain evidence="9">cv. Williams 82</strain>
        <tissue evidence="8">Callus</tissue>
    </source>
</reference>
<proteinExistence type="inferred from homology"/>
<comment type="similarity">
    <text evidence="6">Belongs to the cytochrome P450 family.</text>
</comment>
<evidence type="ECO:0000256" key="4">
    <source>
        <dbReference type="ARBA" id="ARBA00023004"/>
    </source>
</evidence>
<dbReference type="InterPro" id="IPR017972">
    <property type="entry name" value="Cyt_P450_CS"/>
</dbReference>
<name>A0A0R0GB80_SOYBN</name>
<dbReference type="PANTHER" id="PTHR47947:SF24">
    <property type="entry name" value="ISOFLAVONE 2'-HYDROXYLASE-LIKE"/>
    <property type="match status" value="1"/>
</dbReference>
<evidence type="ECO:0000256" key="1">
    <source>
        <dbReference type="ARBA" id="ARBA00022617"/>
    </source>
</evidence>
<dbReference type="Gramene" id="KRH12165">
    <property type="protein sequence ID" value="KRH12165"/>
    <property type="gene ID" value="GLYMA_15G156300"/>
</dbReference>
<dbReference type="InterPro" id="IPR050651">
    <property type="entry name" value="Plant_Cytochrome_P450_Monoox"/>
</dbReference>
<evidence type="ECO:0000256" key="2">
    <source>
        <dbReference type="ARBA" id="ARBA00022723"/>
    </source>
</evidence>
<dbReference type="SUPFAM" id="SSF48264">
    <property type="entry name" value="Cytochrome P450"/>
    <property type="match status" value="1"/>
</dbReference>
<dbReference type="EMBL" id="CM000848">
    <property type="protein sequence ID" value="KRH12165.1"/>
    <property type="molecule type" value="Genomic_DNA"/>
</dbReference>
<evidence type="ECO:0000256" key="3">
    <source>
        <dbReference type="ARBA" id="ARBA00023002"/>
    </source>
</evidence>
<reference evidence="8" key="3">
    <citation type="submission" date="2018-07" db="EMBL/GenBank/DDBJ databases">
        <title>WGS assembly of Glycine max.</title>
        <authorList>
            <person name="Schmutz J."/>
            <person name="Cannon S."/>
            <person name="Schlueter J."/>
            <person name="Ma J."/>
            <person name="Mitros T."/>
            <person name="Nelson W."/>
            <person name="Hyten D."/>
            <person name="Song Q."/>
            <person name="Thelen J."/>
            <person name="Cheng J."/>
            <person name="Xu D."/>
            <person name="Hellsten U."/>
            <person name="May G."/>
            <person name="Yu Y."/>
            <person name="Sakurai T."/>
            <person name="Umezawa T."/>
            <person name="Bhattacharyya M."/>
            <person name="Sandhu D."/>
            <person name="Valliyodan B."/>
            <person name="Lindquist E."/>
            <person name="Peto M."/>
            <person name="Grant D."/>
            <person name="Shu S."/>
            <person name="Goodstein D."/>
            <person name="Barry K."/>
            <person name="Futrell-Griggs M."/>
            <person name="Abernathy B."/>
            <person name="Du J."/>
            <person name="Tian Z."/>
            <person name="Zhu L."/>
            <person name="Gill N."/>
            <person name="Joshi T."/>
            <person name="Libault M."/>
            <person name="Sethuraman A."/>
            <person name="Zhang X."/>
            <person name="Shinozaki K."/>
            <person name="Nguyen H."/>
            <person name="Wing R."/>
            <person name="Cregan P."/>
            <person name="Specht J."/>
            <person name="Grimwood J."/>
            <person name="Rokhsar D."/>
            <person name="Stacey G."/>
            <person name="Shoemaker R."/>
            <person name="Jackson S."/>
        </authorList>
    </citation>
    <scope>NUCLEOTIDE SEQUENCE</scope>
    <source>
        <tissue evidence="8">Callus</tissue>
    </source>
</reference>
<dbReference type="Pfam" id="PF00067">
    <property type="entry name" value="p450"/>
    <property type="match status" value="2"/>
</dbReference>
<sequence>MAELLNNPEVLKKAKEEIGKDRLVNEQDLSKLQYLKDIISETFGLHPPTPLLLPHESSKDFTIGGYHIPQDTIVLTNRFEKEGEVNKLIAFGLGRRACPGSGLAQRTVGLTMALLIQCFEWKRESEKKLDMMEDNGGITMPKLIPLQAMCKALPFNNILKFDLISPNLVSNGNNHNNRDPNTITQARFTCKLNLQGPLHGGDGEEGRGSLQTKPKNPCDYGLLRKEEGHKNRLH</sequence>
<keyword evidence="5 6" id="KW-0503">Monooxygenase</keyword>
<keyword evidence="10" id="KW-1185">Reference proteome</keyword>
<dbReference type="SMR" id="A0A0R0GB80"/>
<dbReference type="GO" id="GO:0005506">
    <property type="term" value="F:iron ion binding"/>
    <property type="evidence" value="ECO:0007669"/>
    <property type="project" value="InterPro"/>
</dbReference>
<dbReference type="PRINTS" id="PR00385">
    <property type="entry name" value="P450"/>
</dbReference>
<keyword evidence="3 6" id="KW-0560">Oxidoreductase</keyword>
<evidence type="ECO:0000256" key="5">
    <source>
        <dbReference type="ARBA" id="ARBA00023033"/>
    </source>
</evidence>
<evidence type="ECO:0000313" key="8">
    <source>
        <dbReference type="EMBL" id="KRH12165.1"/>
    </source>
</evidence>
<accession>A0A0R0GB80</accession>
<dbReference type="GO" id="GO:0020037">
    <property type="term" value="F:heme binding"/>
    <property type="evidence" value="ECO:0007669"/>
    <property type="project" value="InterPro"/>
</dbReference>
<keyword evidence="2 6" id="KW-0479">Metal-binding</keyword>
<dbReference type="GO" id="GO:0004497">
    <property type="term" value="F:monooxygenase activity"/>
    <property type="evidence" value="ECO:0007669"/>
    <property type="project" value="UniProtKB-KW"/>
</dbReference>
<evidence type="ECO:0000256" key="7">
    <source>
        <dbReference type="SAM" id="MobiDB-lite"/>
    </source>
</evidence>
<feature type="compositionally biased region" description="Basic and acidic residues" evidence="7">
    <location>
        <begin position="222"/>
        <end position="234"/>
    </location>
</feature>